<gene>
    <name evidence="2" type="ORF">SNOG_04193</name>
</gene>
<reference evidence="3" key="1">
    <citation type="journal article" date="2007" name="Plant Cell">
        <title>Dothideomycete-plant interactions illuminated by genome sequencing and EST analysis of the wheat pathogen Stagonospora nodorum.</title>
        <authorList>
            <person name="Hane J.K."/>
            <person name="Lowe R.G."/>
            <person name="Solomon P.S."/>
            <person name="Tan K.C."/>
            <person name="Schoch C.L."/>
            <person name="Spatafora J.W."/>
            <person name="Crous P.W."/>
            <person name="Kodira C."/>
            <person name="Birren B.W."/>
            <person name="Galagan J.E."/>
            <person name="Torriani S.F."/>
            <person name="McDonald B.A."/>
            <person name="Oliver R.P."/>
        </authorList>
    </citation>
    <scope>NUCLEOTIDE SEQUENCE [LARGE SCALE GENOMIC DNA]</scope>
    <source>
        <strain evidence="3">SN15 / ATCC MYA-4574 / FGSC 10173</strain>
    </source>
</reference>
<evidence type="ECO:0000313" key="2">
    <source>
        <dbReference type="EMBL" id="EAT87953.1"/>
    </source>
</evidence>
<feature type="compositionally biased region" description="Polar residues" evidence="1">
    <location>
        <begin position="7"/>
        <end position="26"/>
    </location>
</feature>
<dbReference type="Proteomes" id="UP000001055">
    <property type="component" value="Unassembled WGS sequence"/>
</dbReference>
<feature type="region of interest" description="Disordered" evidence="1">
    <location>
        <begin position="46"/>
        <end position="69"/>
    </location>
</feature>
<protein>
    <submittedName>
        <fullName evidence="2">Uncharacterized protein</fullName>
    </submittedName>
</protein>
<sequence length="69" mass="7339">MPDDTGPNDQPNINNNAKGHNHSSCRNPAGELFGSLDSTTAMVQACVSSRKQNKAERRAQGRGRDGSKG</sequence>
<proteinExistence type="predicted"/>
<dbReference type="AlphaFoldDB" id="Q0UVM1"/>
<dbReference type="EMBL" id="CH445330">
    <property type="protein sequence ID" value="EAT87953.1"/>
    <property type="molecule type" value="Genomic_DNA"/>
</dbReference>
<name>Q0UVM1_PHANO</name>
<dbReference type="GeneID" id="5971485"/>
<dbReference type="InParanoid" id="Q0UVM1"/>
<evidence type="ECO:0000313" key="3">
    <source>
        <dbReference type="Proteomes" id="UP000001055"/>
    </source>
</evidence>
<feature type="compositionally biased region" description="Basic and acidic residues" evidence="1">
    <location>
        <begin position="53"/>
        <end position="69"/>
    </location>
</feature>
<dbReference type="KEGG" id="pno:SNOG_04193"/>
<evidence type="ECO:0000256" key="1">
    <source>
        <dbReference type="SAM" id="MobiDB-lite"/>
    </source>
</evidence>
<accession>Q0UVM1</accession>
<feature type="region of interest" description="Disordered" evidence="1">
    <location>
        <begin position="1"/>
        <end position="33"/>
    </location>
</feature>
<dbReference type="RefSeq" id="XP_001794617.1">
    <property type="nucleotide sequence ID" value="XM_001794565.1"/>
</dbReference>
<organism evidence="2 3">
    <name type="scientific">Phaeosphaeria nodorum (strain SN15 / ATCC MYA-4574 / FGSC 10173)</name>
    <name type="common">Glume blotch fungus</name>
    <name type="synonym">Parastagonospora nodorum</name>
    <dbReference type="NCBI Taxonomy" id="321614"/>
    <lineage>
        <taxon>Eukaryota</taxon>
        <taxon>Fungi</taxon>
        <taxon>Dikarya</taxon>
        <taxon>Ascomycota</taxon>
        <taxon>Pezizomycotina</taxon>
        <taxon>Dothideomycetes</taxon>
        <taxon>Pleosporomycetidae</taxon>
        <taxon>Pleosporales</taxon>
        <taxon>Pleosporineae</taxon>
        <taxon>Phaeosphaeriaceae</taxon>
        <taxon>Parastagonospora</taxon>
    </lineage>
</organism>